<evidence type="ECO:0000313" key="4">
    <source>
        <dbReference type="EMBL" id="KAJ7947610.1"/>
    </source>
</evidence>
<evidence type="ECO:0000256" key="1">
    <source>
        <dbReference type="SAM" id="MobiDB-lite"/>
    </source>
</evidence>
<comment type="caution">
    <text evidence="4">The sequence shown here is derived from an EMBL/GenBank/DDBJ whole genome shotgun (WGS) entry which is preliminary data.</text>
</comment>
<feature type="compositionally biased region" description="Polar residues" evidence="1">
    <location>
        <begin position="351"/>
        <end position="378"/>
    </location>
</feature>
<dbReference type="InterPro" id="IPR057059">
    <property type="entry name" value="LTI65/LTI78_PGEED"/>
</dbReference>
<dbReference type="Pfam" id="PF23403">
    <property type="entry name" value="LTI65_LTI78_N"/>
    <property type="match status" value="1"/>
</dbReference>
<keyword evidence="5" id="KW-1185">Reference proteome</keyword>
<dbReference type="InterPro" id="IPR037491">
    <property type="entry name" value="LTI78/LTI65"/>
</dbReference>
<feature type="domain" description="LTI65/LTI78 N-terminal" evidence="3">
    <location>
        <begin position="59"/>
        <end position="120"/>
    </location>
</feature>
<organism evidence="4 5">
    <name type="scientific">Quillaja saponaria</name>
    <name type="common">Soap bark tree</name>
    <dbReference type="NCBI Taxonomy" id="32244"/>
    <lineage>
        <taxon>Eukaryota</taxon>
        <taxon>Viridiplantae</taxon>
        <taxon>Streptophyta</taxon>
        <taxon>Embryophyta</taxon>
        <taxon>Tracheophyta</taxon>
        <taxon>Spermatophyta</taxon>
        <taxon>Magnoliopsida</taxon>
        <taxon>eudicotyledons</taxon>
        <taxon>Gunneridae</taxon>
        <taxon>Pentapetalae</taxon>
        <taxon>rosids</taxon>
        <taxon>fabids</taxon>
        <taxon>Fabales</taxon>
        <taxon>Quillajaceae</taxon>
        <taxon>Quillaja</taxon>
    </lineage>
</organism>
<feature type="compositionally biased region" description="Low complexity" evidence="1">
    <location>
        <begin position="36"/>
        <end position="45"/>
    </location>
</feature>
<feature type="compositionally biased region" description="Polar residues" evidence="1">
    <location>
        <begin position="148"/>
        <end position="161"/>
    </location>
</feature>
<feature type="region of interest" description="Disordered" evidence="1">
    <location>
        <begin position="259"/>
        <end position="293"/>
    </location>
</feature>
<dbReference type="PANTHER" id="PTHR33836:SF7">
    <property type="entry name" value="LOW-TEMPERATURE-INDUCED PROTEIN"/>
    <property type="match status" value="1"/>
</dbReference>
<feature type="region of interest" description="Disordered" evidence="1">
    <location>
        <begin position="1"/>
        <end position="106"/>
    </location>
</feature>
<dbReference type="Proteomes" id="UP001163823">
    <property type="component" value="Chromosome 12"/>
</dbReference>
<name>A0AAD7PAD8_QUISA</name>
<accession>A0AAD7PAD8</accession>
<dbReference type="Pfam" id="PF23399">
    <property type="entry name" value="LTI65_PGEED"/>
    <property type="match status" value="1"/>
</dbReference>
<feature type="compositionally biased region" description="Low complexity" evidence="1">
    <location>
        <begin position="276"/>
        <end position="285"/>
    </location>
</feature>
<evidence type="ECO:0000259" key="2">
    <source>
        <dbReference type="Pfam" id="PF23399"/>
    </source>
</evidence>
<feature type="region of interest" description="Disordered" evidence="1">
    <location>
        <begin position="148"/>
        <end position="229"/>
    </location>
</feature>
<dbReference type="KEGG" id="qsa:O6P43_028198"/>
<dbReference type="EMBL" id="JARAOO010000012">
    <property type="protein sequence ID" value="KAJ7947610.1"/>
    <property type="molecule type" value="Genomic_DNA"/>
</dbReference>
<proteinExistence type="predicted"/>
<feature type="compositionally biased region" description="Basic residues" evidence="1">
    <location>
        <begin position="59"/>
        <end position="84"/>
    </location>
</feature>
<dbReference type="GO" id="GO:0009737">
    <property type="term" value="P:response to abscisic acid"/>
    <property type="evidence" value="ECO:0007669"/>
    <property type="project" value="InterPro"/>
</dbReference>
<evidence type="ECO:0000313" key="5">
    <source>
        <dbReference type="Proteomes" id="UP001163823"/>
    </source>
</evidence>
<feature type="domain" description="LTI65/LTI78 PGEED repeat" evidence="2">
    <location>
        <begin position="298"/>
        <end position="328"/>
    </location>
</feature>
<dbReference type="AlphaFoldDB" id="A0AAD7PAD8"/>
<dbReference type="InterPro" id="IPR056605">
    <property type="entry name" value="LTI65_LTI78_N"/>
</dbReference>
<protein>
    <submittedName>
        <fullName evidence="4">Low-temperature-induced 65 kDa protein</fullName>
    </submittedName>
</protein>
<feature type="compositionally biased region" description="Low complexity" evidence="1">
    <location>
        <begin position="167"/>
        <end position="178"/>
    </location>
</feature>
<sequence length="394" mass="42499">MAQLEHKHRYAESPRTPTTPTIEQLLRGGGEPARWSPTSSSTSSPMFGRSQDLEDDHGHHQKKSVLTKVKEKAKKLRHTLSKKRHGDEDGNITPSWGVSLDDEDEEDDAEYLGAPMYESEMAPEGYRESARQHPREIPVISEKHVLTSTVNEGFGNTSQKKPPSPNKTTTQAATAKPASPNKVTAQAMATKPSSPNKANTQAMTTKPASPNKATAQAMTTKPASPNKTITETVTEKLAPAYTTVSDATHAFASKLHSFTISNPASEQPSSAPPAQQPFSAPAAPQGGKHANSTLQIWDKGVSVKEYLINKFEPGEDEKALSQVISEAMSPRRTPGDAGVMEKVKEAVTSLLQNGESSRNTASHSATHTSPQIPVSTNAHEVVEEENHGRILQAN</sequence>
<reference evidence="4" key="1">
    <citation type="journal article" date="2023" name="Science">
        <title>Elucidation of the pathway for biosynthesis of saponin adjuvants from the soapbark tree.</title>
        <authorList>
            <person name="Reed J."/>
            <person name="Orme A."/>
            <person name="El-Demerdash A."/>
            <person name="Owen C."/>
            <person name="Martin L.B.B."/>
            <person name="Misra R.C."/>
            <person name="Kikuchi S."/>
            <person name="Rejzek M."/>
            <person name="Martin A.C."/>
            <person name="Harkess A."/>
            <person name="Leebens-Mack J."/>
            <person name="Louveau T."/>
            <person name="Stephenson M.J."/>
            <person name="Osbourn A."/>
        </authorList>
    </citation>
    <scope>NUCLEOTIDE SEQUENCE</scope>
    <source>
        <strain evidence="4">S10</strain>
    </source>
</reference>
<feature type="compositionally biased region" description="Polar residues" evidence="1">
    <location>
        <begin position="191"/>
        <end position="229"/>
    </location>
</feature>
<gene>
    <name evidence="4" type="ORF">O6P43_028198</name>
</gene>
<feature type="region of interest" description="Disordered" evidence="1">
    <location>
        <begin position="351"/>
        <end position="394"/>
    </location>
</feature>
<evidence type="ECO:0000259" key="3">
    <source>
        <dbReference type="Pfam" id="PF23403"/>
    </source>
</evidence>
<dbReference type="PANTHER" id="PTHR33836">
    <property type="entry name" value="LOW-TEMPERATURE-INDUCED 65 KDA PROTEIN-RELATED"/>
    <property type="match status" value="1"/>
</dbReference>